<sequence>MGESGGQGLRGKHCGIPATLKDEIRRRVMGGVHQVLKRVGKRAFQNPSMTFKISFRDKVVGNSEPTRFVLDDDMDMDNLALVEGGQELLNPFLMVYLVS</sequence>
<name>A0ABU6YSI3_9FABA</name>
<dbReference type="EMBL" id="JASCZI010242718">
    <property type="protein sequence ID" value="MED6211893.1"/>
    <property type="molecule type" value="Genomic_DNA"/>
</dbReference>
<proteinExistence type="predicted"/>
<dbReference type="Proteomes" id="UP001341840">
    <property type="component" value="Unassembled WGS sequence"/>
</dbReference>
<evidence type="ECO:0000313" key="2">
    <source>
        <dbReference type="Proteomes" id="UP001341840"/>
    </source>
</evidence>
<keyword evidence="2" id="KW-1185">Reference proteome</keyword>
<organism evidence="1 2">
    <name type="scientific">Stylosanthes scabra</name>
    <dbReference type="NCBI Taxonomy" id="79078"/>
    <lineage>
        <taxon>Eukaryota</taxon>
        <taxon>Viridiplantae</taxon>
        <taxon>Streptophyta</taxon>
        <taxon>Embryophyta</taxon>
        <taxon>Tracheophyta</taxon>
        <taxon>Spermatophyta</taxon>
        <taxon>Magnoliopsida</taxon>
        <taxon>eudicotyledons</taxon>
        <taxon>Gunneridae</taxon>
        <taxon>Pentapetalae</taxon>
        <taxon>rosids</taxon>
        <taxon>fabids</taxon>
        <taxon>Fabales</taxon>
        <taxon>Fabaceae</taxon>
        <taxon>Papilionoideae</taxon>
        <taxon>50 kb inversion clade</taxon>
        <taxon>dalbergioids sensu lato</taxon>
        <taxon>Dalbergieae</taxon>
        <taxon>Pterocarpus clade</taxon>
        <taxon>Stylosanthes</taxon>
    </lineage>
</organism>
<comment type="caution">
    <text evidence="1">The sequence shown here is derived from an EMBL/GenBank/DDBJ whole genome shotgun (WGS) entry which is preliminary data.</text>
</comment>
<evidence type="ECO:0000313" key="1">
    <source>
        <dbReference type="EMBL" id="MED6211893.1"/>
    </source>
</evidence>
<protein>
    <submittedName>
        <fullName evidence="1">Uncharacterized protein</fullName>
    </submittedName>
</protein>
<accession>A0ABU6YSI3</accession>
<reference evidence="1 2" key="1">
    <citation type="journal article" date="2023" name="Plants (Basel)">
        <title>Bridging the Gap: Combining Genomics and Transcriptomics Approaches to Understand Stylosanthes scabra, an Orphan Legume from the Brazilian Caatinga.</title>
        <authorList>
            <person name="Ferreira-Neto J.R.C."/>
            <person name="da Silva M.D."/>
            <person name="Binneck E."/>
            <person name="de Melo N.F."/>
            <person name="da Silva R.H."/>
            <person name="de Melo A.L.T.M."/>
            <person name="Pandolfi V."/>
            <person name="Bustamante F.O."/>
            <person name="Brasileiro-Vidal A.C."/>
            <person name="Benko-Iseppon A.M."/>
        </authorList>
    </citation>
    <scope>NUCLEOTIDE SEQUENCE [LARGE SCALE GENOMIC DNA]</scope>
    <source>
        <tissue evidence="1">Leaves</tissue>
    </source>
</reference>
<gene>
    <name evidence="1" type="ORF">PIB30_077946</name>
</gene>